<dbReference type="InterPro" id="IPR011990">
    <property type="entry name" value="TPR-like_helical_dom_sf"/>
</dbReference>
<feature type="repeat" description="TPR" evidence="1">
    <location>
        <begin position="74"/>
        <end position="107"/>
    </location>
</feature>
<evidence type="ECO:0000313" key="3">
    <source>
        <dbReference type="Proteomes" id="UP000235371"/>
    </source>
</evidence>
<dbReference type="Pfam" id="PF13181">
    <property type="entry name" value="TPR_8"/>
    <property type="match status" value="1"/>
</dbReference>
<dbReference type="RefSeq" id="XP_024730406.1">
    <property type="nucleotide sequence ID" value="XM_024883844.1"/>
</dbReference>
<name>A0A2J6SRW6_9HELO</name>
<dbReference type="OrthoDB" id="4711903at2759"/>
<organism evidence="2 3">
    <name type="scientific">Hyaloscypha bicolor E</name>
    <dbReference type="NCBI Taxonomy" id="1095630"/>
    <lineage>
        <taxon>Eukaryota</taxon>
        <taxon>Fungi</taxon>
        <taxon>Dikarya</taxon>
        <taxon>Ascomycota</taxon>
        <taxon>Pezizomycotina</taxon>
        <taxon>Leotiomycetes</taxon>
        <taxon>Helotiales</taxon>
        <taxon>Hyaloscyphaceae</taxon>
        <taxon>Hyaloscypha</taxon>
        <taxon>Hyaloscypha bicolor</taxon>
    </lineage>
</organism>
<dbReference type="InterPro" id="IPR019734">
    <property type="entry name" value="TPR_rpt"/>
</dbReference>
<proteinExistence type="predicted"/>
<keyword evidence="1" id="KW-0802">TPR repeat</keyword>
<dbReference type="GeneID" id="36591921"/>
<sequence length="382" mass="44375">MYHQGQFAGAEQTFRHVIDDMDETKQDDLIASRYGLASSLIAQRKFTEAKSTLEEVPTIMSPIKNCRHTGEDLAACVHRLGVACWELNQYREARDCFQRVVDIVPETPNQNHSASQQCLAMALFELQEFESARKHFQERYDPVTKHFPSRRQFATVTRFWLVWSLCELGHFNEAKPHLQHTFTMFPEPEKGPIPESEFVLGRSHYSMGRIVLCQKDRKDPKEAAKHFRIALPMLNRRFGSDDQTIQRIFNYDEACEHLKPTVTAYEATYGYDNLQTSLARAYLVDSLCERKRYIEADPVLINVATQQGASPGTKEELVKAIGTYWLGRHTYDRAKWKETEDCFDTAWTLLAASSRDKTWNRLRFGCRHCLARIKLSYYSYFI</sequence>
<dbReference type="Proteomes" id="UP000235371">
    <property type="component" value="Unassembled WGS sequence"/>
</dbReference>
<protein>
    <submittedName>
        <fullName evidence="2">TPR-like protein</fullName>
    </submittedName>
</protein>
<reference evidence="2 3" key="1">
    <citation type="submission" date="2016-04" db="EMBL/GenBank/DDBJ databases">
        <title>A degradative enzymes factory behind the ericoid mycorrhizal symbiosis.</title>
        <authorList>
            <consortium name="DOE Joint Genome Institute"/>
            <person name="Martino E."/>
            <person name="Morin E."/>
            <person name="Grelet G."/>
            <person name="Kuo A."/>
            <person name="Kohler A."/>
            <person name="Daghino S."/>
            <person name="Barry K."/>
            <person name="Choi C."/>
            <person name="Cichocki N."/>
            <person name="Clum A."/>
            <person name="Copeland A."/>
            <person name="Hainaut M."/>
            <person name="Haridas S."/>
            <person name="Labutti K."/>
            <person name="Lindquist E."/>
            <person name="Lipzen A."/>
            <person name="Khouja H.-R."/>
            <person name="Murat C."/>
            <person name="Ohm R."/>
            <person name="Olson A."/>
            <person name="Spatafora J."/>
            <person name="Veneault-Fourrey C."/>
            <person name="Henrissat B."/>
            <person name="Grigoriev I."/>
            <person name="Martin F."/>
            <person name="Perotto S."/>
        </authorList>
    </citation>
    <scope>NUCLEOTIDE SEQUENCE [LARGE SCALE GENOMIC DNA]</scope>
    <source>
        <strain evidence="2 3">E</strain>
    </source>
</reference>
<evidence type="ECO:0000313" key="2">
    <source>
        <dbReference type="EMBL" id="PMD53502.1"/>
    </source>
</evidence>
<keyword evidence="3" id="KW-1185">Reference proteome</keyword>
<accession>A0A2J6SRW6</accession>
<evidence type="ECO:0000256" key="1">
    <source>
        <dbReference type="PROSITE-ProRule" id="PRU00339"/>
    </source>
</evidence>
<dbReference type="EMBL" id="KZ613872">
    <property type="protein sequence ID" value="PMD53502.1"/>
    <property type="molecule type" value="Genomic_DNA"/>
</dbReference>
<dbReference type="AlphaFoldDB" id="A0A2J6SRW6"/>
<gene>
    <name evidence="2" type="ORF">K444DRAFT_635300</name>
</gene>
<dbReference type="PROSITE" id="PS50005">
    <property type="entry name" value="TPR"/>
    <property type="match status" value="1"/>
</dbReference>
<dbReference type="InParanoid" id="A0A2J6SRW6"/>
<dbReference type="Gene3D" id="1.25.40.10">
    <property type="entry name" value="Tetratricopeptide repeat domain"/>
    <property type="match status" value="1"/>
</dbReference>
<dbReference type="SUPFAM" id="SSF48452">
    <property type="entry name" value="TPR-like"/>
    <property type="match status" value="2"/>
</dbReference>